<gene>
    <name evidence="12" type="ORF">CINC_LOCUS6064</name>
</gene>
<dbReference type="GO" id="GO:0031514">
    <property type="term" value="C:motile cilium"/>
    <property type="evidence" value="ECO:0007669"/>
    <property type="project" value="TreeGrafter"/>
</dbReference>
<name>A0A9P0BVF6_CHRIL</name>
<evidence type="ECO:0000313" key="12">
    <source>
        <dbReference type="EMBL" id="CAH0594064.1"/>
    </source>
</evidence>
<evidence type="ECO:0000256" key="8">
    <source>
        <dbReference type="ARBA" id="ARBA00023273"/>
    </source>
</evidence>
<keyword evidence="7" id="KW-0206">Cytoskeleton</keyword>
<feature type="coiled-coil region" evidence="10">
    <location>
        <begin position="183"/>
        <end position="210"/>
    </location>
</feature>
<evidence type="ECO:0000256" key="9">
    <source>
        <dbReference type="ARBA" id="ARBA00032183"/>
    </source>
</evidence>
<dbReference type="AlphaFoldDB" id="A0A9P0BVF6"/>
<comment type="similarity">
    <text evidence="2">Belongs to the DRC9 family.</text>
</comment>
<keyword evidence="13" id="KW-1185">Reference proteome</keyword>
<comment type="subcellular location">
    <subcellularLocation>
        <location evidence="1">Cytoplasm</location>
        <location evidence="1">Cytoskeleton</location>
        <location evidence="1">Flagellum axoneme</location>
    </subcellularLocation>
</comment>
<accession>A0A9P0BVF6</accession>
<evidence type="ECO:0000256" key="6">
    <source>
        <dbReference type="ARBA" id="ARBA00023069"/>
    </source>
</evidence>
<evidence type="ECO:0000256" key="10">
    <source>
        <dbReference type="SAM" id="Coils"/>
    </source>
</evidence>
<keyword evidence="10" id="KW-0175">Coiled coil</keyword>
<protein>
    <recommendedName>
        <fullName evidence="3">Dynein regulatory complex protein 9</fullName>
    </recommendedName>
    <alternativeName>
        <fullName evidence="9">IQ domain-containing protein G</fullName>
    </alternativeName>
</protein>
<keyword evidence="4" id="KW-0963">Cytoplasm</keyword>
<evidence type="ECO:0000256" key="11">
    <source>
        <dbReference type="SAM" id="MobiDB-lite"/>
    </source>
</evidence>
<evidence type="ECO:0000256" key="4">
    <source>
        <dbReference type="ARBA" id="ARBA00022490"/>
    </source>
</evidence>
<dbReference type="PANTHER" id="PTHR14871">
    <property type="entry name" value="DYNEIN REGULATORY COMPLEX PROTEIN 9"/>
    <property type="match status" value="1"/>
</dbReference>
<evidence type="ECO:0000256" key="5">
    <source>
        <dbReference type="ARBA" id="ARBA00022846"/>
    </source>
</evidence>
<evidence type="ECO:0000313" key="13">
    <source>
        <dbReference type="Proteomes" id="UP001154114"/>
    </source>
</evidence>
<reference evidence="12" key="1">
    <citation type="submission" date="2021-12" db="EMBL/GenBank/DDBJ databases">
        <authorList>
            <person name="King R."/>
        </authorList>
    </citation>
    <scope>NUCLEOTIDE SEQUENCE</scope>
</reference>
<dbReference type="GO" id="GO:0005737">
    <property type="term" value="C:cytoplasm"/>
    <property type="evidence" value="ECO:0007669"/>
    <property type="project" value="TreeGrafter"/>
</dbReference>
<dbReference type="EMBL" id="LR824023">
    <property type="protein sequence ID" value="CAH0594064.1"/>
    <property type="molecule type" value="Genomic_DNA"/>
</dbReference>
<evidence type="ECO:0000256" key="1">
    <source>
        <dbReference type="ARBA" id="ARBA00004611"/>
    </source>
</evidence>
<organism evidence="12 13">
    <name type="scientific">Chrysodeixis includens</name>
    <name type="common">Soybean looper</name>
    <name type="synonym">Pseudoplusia includens</name>
    <dbReference type="NCBI Taxonomy" id="689277"/>
    <lineage>
        <taxon>Eukaryota</taxon>
        <taxon>Metazoa</taxon>
        <taxon>Ecdysozoa</taxon>
        <taxon>Arthropoda</taxon>
        <taxon>Hexapoda</taxon>
        <taxon>Insecta</taxon>
        <taxon>Pterygota</taxon>
        <taxon>Neoptera</taxon>
        <taxon>Endopterygota</taxon>
        <taxon>Lepidoptera</taxon>
        <taxon>Glossata</taxon>
        <taxon>Ditrysia</taxon>
        <taxon>Noctuoidea</taxon>
        <taxon>Noctuidae</taxon>
        <taxon>Plusiinae</taxon>
        <taxon>Chrysodeixis</taxon>
    </lineage>
</organism>
<dbReference type="CDD" id="cd23766">
    <property type="entry name" value="IQCG"/>
    <property type="match status" value="1"/>
</dbReference>
<keyword evidence="5" id="KW-0282">Flagellum</keyword>
<dbReference type="GO" id="GO:0044782">
    <property type="term" value="P:cilium organization"/>
    <property type="evidence" value="ECO:0007669"/>
    <property type="project" value="TreeGrafter"/>
</dbReference>
<dbReference type="OrthoDB" id="76265at2759"/>
<sequence length="405" mass="47562">MARRISSLVNDPSWGRGTNEPPATGTEPSEPSGEIYSAKPYVHAAASSISEELAELDNPEPINIVPIEGMPFLLSCLYATILEDVMAQLWILERCNNALSISRTLFDMEHLQARKYDVKKPEGRKDELAEIDPLNLNCITYKIKKLDADRKYVNNVIKSTYADLAQSLHFTPLVRFIKEVERRERCRAELEEEEAKNRMLRRELSRQVRQQRIHIKSVIYDTDVNIDRLRTQVEDSVLLSEVRSRYIENWQRARAEQNVQVISNIEKDPEDNIEIHKLRSDQENRVHTEVELLVNIHINETLAKVEEWMDKYDTDMEKVDLKIQIKKNEYQNMRDKRVDLEETLARHDLEMKAWIKFKKDREEARLYVELMTKSAIIVQAWWRGLLVRLQLGPFKVKKAKKKPKK</sequence>
<dbReference type="SMART" id="SM00015">
    <property type="entry name" value="IQ"/>
    <property type="match status" value="1"/>
</dbReference>
<dbReference type="InterPro" id="IPR000048">
    <property type="entry name" value="IQ_motif_EF-hand-BS"/>
</dbReference>
<evidence type="ECO:0000256" key="3">
    <source>
        <dbReference type="ARBA" id="ARBA00013738"/>
    </source>
</evidence>
<dbReference type="Proteomes" id="UP001154114">
    <property type="component" value="Chromosome 20"/>
</dbReference>
<dbReference type="PANTHER" id="PTHR14871:SF1">
    <property type="entry name" value="DYNEIN REGULATORY COMPLEX PROTEIN 9"/>
    <property type="match status" value="1"/>
</dbReference>
<dbReference type="InterPro" id="IPR042618">
    <property type="entry name" value="IQCG"/>
</dbReference>
<evidence type="ECO:0000256" key="7">
    <source>
        <dbReference type="ARBA" id="ARBA00023212"/>
    </source>
</evidence>
<evidence type="ECO:0000256" key="2">
    <source>
        <dbReference type="ARBA" id="ARBA00008222"/>
    </source>
</evidence>
<keyword evidence="6" id="KW-0969">Cilium</keyword>
<keyword evidence="8" id="KW-0966">Cell projection</keyword>
<proteinExistence type="inferred from homology"/>
<dbReference type="Pfam" id="PF00612">
    <property type="entry name" value="IQ"/>
    <property type="match status" value="1"/>
</dbReference>
<feature type="region of interest" description="Disordered" evidence="11">
    <location>
        <begin position="1"/>
        <end position="34"/>
    </location>
</feature>
<feature type="coiled-coil region" evidence="10">
    <location>
        <begin position="316"/>
        <end position="350"/>
    </location>
</feature>